<dbReference type="FunFam" id="2.130.10.10:FF:000617">
    <property type="entry name" value="U3 small nucleolar RNA-associated protein 4 homolog"/>
    <property type="match status" value="1"/>
</dbReference>
<feature type="non-terminal residue" evidence="1">
    <location>
        <position position="1"/>
    </location>
</feature>
<dbReference type="Proteomes" id="UP000518305">
    <property type="component" value="Unassembled WGS sequence"/>
</dbReference>
<proteinExistence type="predicted"/>
<dbReference type="FunFam" id="2.130.10.10:FF:000638">
    <property type="entry name" value="U3 small nucleolar RNA-associated protein 4 homolog"/>
    <property type="match status" value="1"/>
</dbReference>
<dbReference type="InterPro" id="IPR015943">
    <property type="entry name" value="WD40/YVTN_repeat-like_dom_sf"/>
</dbReference>
<evidence type="ECO:0000313" key="1">
    <source>
        <dbReference type="EMBL" id="NXG67424.1"/>
    </source>
</evidence>
<reference evidence="1 2" key="1">
    <citation type="submission" date="2019-09" db="EMBL/GenBank/DDBJ databases">
        <title>Bird 10,000 Genomes (B10K) Project - Family phase.</title>
        <authorList>
            <person name="Zhang G."/>
        </authorList>
    </citation>
    <scope>NUCLEOTIDE SEQUENCE [LARGE SCALE GENOMIC DNA]</scope>
    <source>
        <strain evidence="1">B10K-DU-001-23</strain>
        <tissue evidence="1">Muscle</tissue>
    </source>
</reference>
<dbReference type="PANTHER" id="PTHR44163">
    <property type="entry name" value="U3 SMALL NUCLEOLAR RNA-ASSOCIATED PROTEIN 4 HOMOLOG"/>
    <property type="match status" value="1"/>
</dbReference>
<gene>
    <name evidence="1" type="primary">Utp4</name>
    <name evidence="1" type="ORF">HEMCOM_R13278</name>
</gene>
<dbReference type="InterPro" id="IPR001680">
    <property type="entry name" value="WD40_rpt"/>
</dbReference>
<comment type="caution">
    <text evidence="1">The sequence shown here is derived from an EMBL/GenBank/DDBJ whole genome shotgun (WGS) entry which is preliminary data.</text>
</comment>
<dbReference type="AlphaFoldDB" id="A0A7K9DRU5"/>
<feature type="non-terminal residue" evidence="1">
    <location>
        <position position="669"/>
    </location>
</feature>
<name>A0A7K9DRU5_9AVES</name>
<dbReference type="SUPFAM" id="SSF50998">
    <property type="entry name" value="Quinoprotein alcohol dehydrogenase-like"/>
    <property type="match status" value="1"/>
</dbReference>
<dbReference type="GO" id="GO:0034455">
    <property type="term" value="C:t-UTP complex"/>
    <property type="evidence" value="ECO:0007669"/>
    <property type="project" value="TreeGrafter"/>
</dbReference>
<protein>
    <submittedName>
        <fullName evidence="1">UTP4 protein</fullName>
    </submittedName>
</protein>
<evidence type="ECO:0000313" key="2">
    <source>
        <dbReference type="Proteomes" id="UP000518305"/>
    </source>
</evidence>
<dbReference type="InterPro" id="IPR011047">
    <property type="entry name" value="Quinoprotein_ADH-like_sf"/>
</dbReference>
<dbReference type="Pfam" id="PF00400">
    <property type="entry name" value="WD40"/>
    <property type="match status" value="1"/>
</dbReference>
<dbReference type="SMART" id="SM00320">
    <property type="entry name" value="WD40"/>
    <property type="match status" value="7"/>
</dbReference>
<organism evidence="1 2">
    <name type="scientific">Hemiprocne comata</name>
    <dbReference type="NCBI Taxonomy" id="243314"/>
    <lineage>
        <taxon>Eukaryota</taxon>
        <taxon>Metazoa</taxon>
        <taxon>Chordata</taxon>
        <taxon>Craniata</taxon>
        <taxon>Vertebrata</taxon>
        <taxon>Euteleostomi</taxon>
        <taxon>Archelosauria</taxon>
        <taxon>Archosauria</taxon>
        <taxon>Dinosauria</taxon>
        <taxon>Saurischia</taxon>
        <taxon>Theropoda</taxon>
        <taxon>Coelurosauria</taxon>
        <taxon>Aves</taxon>
        <taxon>Neognathae</taxon>
        <taxon>Neoaves</taxon>
        <taxon>Strisores</taxon>
        <taxon>Apodiformes</taxon>
        <taxon>Apodidae</taxon>
        <taxon>Hemiprocninae</taxon>
        <taxon>Hemiprocne</taxon>
    </lineage>
</organism>
<accession>A0A7K9DRU5</accession>
<dbReference type="GO" id="GO:0032040">
    <property type="term" value="C:small-subunit processome"/>
    <property type="evidence" value="ECO:0007669"/>
    <property type="project" value="TreeGrafter"/>
</dbReference>
<dbReference type="OrthoDB" id="8883818at2759"/>
<keyword evidence="2" id="KW-1185">Reference proteome</keyword>
<dbReference type="GO" id="GO:0030686">
    <property type="term" value="C:90S preribosome"/>
    <property type="evidence" value="ECO:0007669"/>
    <property type="project" value="InterPro"/>
</dbReference>
<dbReference type="PANTHER" id="PTHR44163:SF1">
    <property type="entry name" value="U3 SMALL NUCLEOLAR RNA-ASSOCIATED PROTEIN 4 HOMOLOG"/>
    <property type="match status" value="1"/>
</dbReference>
<dbReference type="GO" id="GO:0003723">
    <property type="term" value="F:RNA binding"/>
    <property type="evidence" value="ECO:0007669"/>
    <property type="project" value="TreeGrafter"/>
</dbReference>
<dbReference type="InterPro" id="IPR046351">
    <property type="entry name" value="UTP4"/>
</dbReference>
<dbReference type="Gene3D" id="2.130.10.10">
    <property type="entry name" value="YVTN repeat-like/Quinoprotein amine dehydrogenase"/>
    <property type="match status" value="3"/>
</dbReference>
<sequence>FRPQVIPGHEARSVEALCWAAGERLFGAGLGGTITEYDLSRLCVAGSVDGGGGPIWSMAANSTGTQLAIGCEDGSVKLFQVVPGGIQFERNLDRRKGRILCLSWHPADTHIAAGSIDILRVFHVSSGNSCPCPLPWGPSHPKPCATPNPPSCLSGQTLQRIMVNYQVQKVRRECIVWSIAFLSSGTVVTSDSFGRVQFWDWERGTLVESHTVSTSAVLSLAVSEKEDSIVVGTSTGATYQFQLLPVKMGSLEKRWVRTKPFQHHTHDVRAVAHSSTALISGGLDAQLVIRPLMEKMQKKGYDAVLRKFTFPHRCLVSCARKARLLLFQFSQHLELWRLGSTNETGKDGEVLPVCRMPEHLVQLKSKGPEHIYCSCISPCGSWVAHCTASRFHLYRLHYEGDGEGDSISIKKVSKVPKLLLPAYQLQFSTDSSSLFVASARGSVHGGSGVLIALCTPYIVEGLSAGSPEAVYLLAVSADGHWLAAVGGDWAIHIYNLKCFKHHCTVPTYSCAVTALAIHPLTNNLVIAYSDQQLFEFSIPEKQYTAWSRAVQNEGLHRAWLERDTPITHIAFNPKNPSHILLHDVYMFCLLDKSLPLPDNSALLMNQSTLKQLPETARQRQLHAFKICKKFQPLLFADMLDENCLVMVERPIMDIKTQLPLPVQQKKFGT</sequence>
<dbReference type="EMBL" id="VWZJ01013939">
    <property type="protein sequence ID" value="NXG67424.1"/>
    <property type="molecule type" value="Genomic_DNA"/>
</dbReference>
<dbReference type="GO" id="GO:0000462">
    <property type="term" value="P:maturation of SSU-rRNA from tricistronic rRNA transcript (SSU-rRNA, 5.8S rRNA, LSU-rRNA)"/>
    <property type="evidence" value="ECO:0007669"/>
    <property type="project" value="InterPro"/>
</dbReference>